<name>A0A6G0TQC0_APHGL</name>
<evidence type="ECO:0000313" key="2">
    <source>
        <dbReference type="Proteomes" id="UP000475862"/>
    </source>
</evidence>
<protein>
    <submittedName>
        <fullName evidence="1">Uncharacterized protein</fullName>
    </submittedName>
</protein>
<dbReference type="Proteomes" id="UP000475862">
    <property type="component" value="Unassembled WGS sequence"/>
</dbReference>
<dbReference type="AlphaFoldDB" id="A0A6G0TQC0"/>
<evidence type="ECO:0000313" key="1">
    <source>
        <dbReference type="EMBL" id="KAE9536629.1"/>
    </source>
</evidence>
<accession>A0A6G0TQC0</accession>
<sequence length="172" mass="20519">MYSYNFLITIRITYEELCIKFTRSKKVYRHFKKTFSEKLKISVFSSIYDLHFLNNNKYQKSFEAKPLFNAVLKIYGEPCTKFSKLSYKRKKFYDFSTSKLLANFRIPLTLTFGENFKLVMLYKDTKKKKKTDIIYLLYASAASDHLSSIIHAKPSLNHKFSCNEFILREFLK</sequence>
<comment type="caution">
    <text evidence="1">The sequence shown here is derived from an EMBL/GenBank/DDBJ whole genome shotgun (WGS) entry which is preliminary data.</text>
</comment>
<dbReference type="EMBL" id="VYZN01000022">
    <property type="protein sequence ID" value="KAE9536629.1"/>
    <property type="molecule type" value="Genomic_DNA"/>
</dbReference>
<proteinExistence type="predicted"/>
<reference evidence="1 2" key="1">
    <citation type="submission" date="2019-08" db="EMBL/GenBank/DDBJ databases">
        <title>The genome of the soybean aphid Biotype 1, its phylome, world population structure and adaptation to the North American continent.</title>
        <authorList>
            <person name="Giordano R."/>
            <person name="Donthu R.K."/>
            <person name="Hernandez A.G."/>
            <person name="Wright C.L."/>
            <person name="Zimin A.V."/>
        </authorList>
    </citation>
    <scope>NUCLEOTIDE SEQUENCE [LARGE SCALE GENOMIC DNA]</scope>
    <source>
        <tissue evidence="1">Whole aphids</tissue>
    </source>
</reference>
<organism evidence="1 2">
    <name type="scientific">Aphis glycines</name>
    <name type="common">Soybean aphid</name>
    <dbReference type="NCBI Taxonomy" id="307491"/>
    <lineage>
        <taxon>Eukaryota</taxon>
        <taxon>Metazoa</taxon>
        <taxon>Ecdysozoa</taxon>
        <taxon>Arthropoda</taxon>
        <taxon>Hexapoda</taxon>
        <taxon>Insecta</taxon>
        <taxon>Pterygota</taxon>
        <taxon>Neoptera</taxon>
        <taxon>Paraneoptera</taxon>
        <taxon>Hemiptera</taxon>
        <taxon>Sternorrhyncha</taxon>
        <taxon>Aphidomorpha</taxon>
        <taxon>Aphidoidea</taxon>
        <taxon>Aphididae</taxon>
        <taxon>Aphidini</taxon>
        <taxon>Aphis</taxon>
        <taxon>Aphis</taxon>
    </lineage>
</organism>
<gene>
    <name evidence="1" type="ORF">AGLY_007031</name>
</gene>
<keyword evidence="2" id="KW-1185">Reference proteome</keyword>